<dbReference type="Pfam" id="PF02311">
    <property type="entry name" value="AraC_binding"/>
    <property type="match status" value="1"/>
</dbReference>
<dbReference type="Pfam" id="PF12833">
    <property type="entry name" value="HTH_18"/>
    <property type="match status" value="1"/>
</dbReference>
<dbReference type="Proteomes" id="UP001336020">
    <property type="component" value="Unassembled WGS sequence"/>
</dbReference>
<evidence type="ECO:0000313" key="5">
    <source>
        <dbReference type="EMBL" id="MEE2060772.1"/>
    </source>
</evidence>
<name>A0ABU7LHP7_9NOCA</name>
<evidence type="ECO:0000313" key="6">
    <source>
        <dbReference type="Proteomes" id="UP001336020"/>
    </source>
</evidence>
<dbReference type="SMART" id="SM00342">
    <property type="entry name" value="HTH_ARAC"/>
    <property type="match status" value="1"/>
</dbReference>
<dbReference type="PRINTS" id="PR00032">
    <property type="entry name" value="HTHARAC"/>
</dbReference>
<evidence type="ECO:0000256" key="3">
    <source>
        <dbReference type="ARBA" id="ARBA00023163"/>
    </source>
</evidence>
<proteinExistence type="predicted"/>
<dbReference type="InterPro" id="IPR011051">
    <property type="entry name" value="RmlC_Cupin_sf"/>
</dbReference>
<sequence length="255" mass="27503">MESRSLPVYAAGEIDVPFVIAGMDELIGSDTRFEPHSHPTHELLWNERGASSATIGSQTWTITPTIGLWIPAGLLHWGIMPTGTWYRTAHFGIDHAPLLSDGPVAVEMTSLLRLLLDRLTDESLGTASRSLTEKMVIDVLAPAAHELLVQVPTSPVLRPIVEAVGADPSDPRTLSDWAEELGVSRRTVTRAFRAETGLSFGRWVAAVRAQRAVMLLGHGVELGEVAEQMGYRSVSAFGAAFRRATGATPATFRAG</sequence>
<organism evidence="5 6">
    <name type="scientific">Rhodococcus artemisiae</name>
    <dbReference type="NCBI Taxonomy" id="714159"/>
    <lineage>
        <taxon>Bacteria</taxon>
        <taxon>Bacillati</taxon>
        <taxon>Actinomycetota</taxon>
        <taxon>Actinomycetes</taxon>
        <taxon>Mycobacteriales</taxon>
        <taxon>Nocardiaceae</taxon>
        <taxon>Rhodococcus</taxon>
    </lineage>
</organism>
<keyword evidence="6" id="KW-1185">Reference proteome</keyword>
<dbReference type="Gene3D" id="1.10.10.60">
    <property type="entry name" value="Homeodomain-like"/>
    <property type="match status" value="1"/>
</dbReference>
<evidence type="ECO:0000259" key="4">
    <source>
        <dbReference type="PROSITE" id="PS01124"/>
    </source>
</evidence>
<evidence type="ECO:0000256" key="1">
    <source>
        <dbReference type="ARBA" id="ARBA00023015"/>
    </source>
</evidence>
<dbReference type="PROSITE" id="PS01124">
    <property type="entry name" value="HTH_ARAC_FAMILY_2"/>
    <property type="match status" value="1"/>
</dbReference>
<dbReference type="SUPFAM" id="SSF51182">
    <property type="entry name" value="RmlC-like cupins"/>
    <property type="match status" value="1"/>
</dbReference>
<dbReference type="InterPro" id="IPR018062">
    <property type="entry name" value="HTH_AraC-typ_CS"/>
</dbReference>
<dbReference type="RefSeq" id="WP_330135949.1">
    <property type="nucleotide sequence ID" value="NZ_JAUTXY010000014.1"/>
</dbReference>
<gene>
    <name evidence="5" type="ORF">Q7514_24945</name>
</gene>
<dbReference type="PANTHER" id="PTHR11019:SF199">
    <property type="entry name" value="HTH-TYPE TRANSCRIPTIONAL REGULATOR NIMR"/>
    <property type="match status" value="1"/>
</dbReference>
<keyword evidence="3" id="KW-0804">Transcription</keyword>
<dbReference type="PROSITE" id="PS00041">
    <property type="entry name" value="HTH_ARAC_FAMILY_1"/>
    <property type="match status" value="1"/>
</dbReference>
<feature type="domain" description="HTH araC/xylS-type" evidence="4">
    <location>
        <begin position="158"/>
        <end position="255"/>
    </location>
</feature>
<evidence type="ECO:0000256" key="2">
    <source>
        <dbReference type="ARBA" id="ARBA00023125"/>
    </source>
</evidence>
<dbReference type="InterPro" id="IPR018060">
    <property type="entry name" value="HTH_AraC"/>
</dbReference>
<dbReference type="PANTHER" id="PTHR11019">
    <property type="entry name" value="HTH-TYPE TRANSCRIPTIONAL REGULATOR NIMR"/>
    <property type="match status" value="1"/>
</dbReference>
<dbReference type="InterPro" id="IPR003313">
    <property type="entry name" value="AraC-bd"/>
</dbReference>
<protein>
    <submittedName>
        <fullName evidence="5">AraC family transcriptional regulator</fullName>
    </submittedName>
</protein>
<accession>A0ABU7LHP7</accession>
<reference evidence="5 6" key="1">
    <citation type="submission" date="2023-07" db="EMBL/GenBank/DDBJ databases">
        <authorList>
            <person name="Girao M."/>
            <person name="Carvalho M.F."/>
        </authorList>
    </citation>
    <scope>NUCLEOTIDE SEQUENCE [LARGE SCALE GENOMIC DNA]</scope>
    <source>
        <strain evidence="5 6">YIM65754</strain>
    </source>
</reference>
<dbReference type="InterPro" id="IPR020449">
    <property type="entry name" value="Tscrpt_reg_AraC-type_HTH"/>
</dbReference>
<dbReference type="InterPro" id="IPR009057">
    <property type="entry name" value="Homeodomain-like_sf"/>
</dbReference>
<keyword evidence="2" id="KW-0238">DNA-binding</keyword>
<dbReference type="EMBL" id="JAUTXY010000014">
    <property type="protein sequence ID" value="MEE2060772.1"/>
    <property type="molecule type" value="Genomic_DNA"/>
</dbReference>
<dbReference type="SUPFAM" id="SSF46689">
    <property type="entry name" value="Homeodomain-like"/>
    <property type="match status" value="1"/>
</dbReference>
<keyword evidence="1" id="KW-0805">Transcription regulation</keyword>
<comment type="caution">
    <text evidence="5">The sequence shown here is derived from an EMBL/GenBank/DDBJ whole genome shotgun (WGS) entry which is preliminary data.</text>
</comment>